<protein>
    <submittedName>
        <fullName evidence="1">Phage tail protein</fullName>
    </submittedName>
</protein>
<gene>
    <name evidence="1" type="ORF">ASAP_2801</name>
</gene>
<proteinExistence type="predicted"/>
<dbReference type="Proteomes" id="UP000027583">
    <property type="component" value="Unassembled WGS sequence"/>
</dbReference>
<dbReference type="Gene3D" id="3.10.450.40">
    <property type="match status" value="1"/>
</dbReference>
<sequence>MSDFYHVFGEDLFCDPAGSLREASGDLLTRQSILRRLCTNPGAYLWHVDYGAGLLARIGMPIAEVETRGLIISQLGLEAGVDQTQPVTVELQAKAPGTYLCTITYSGRDGSDRQTFTFNQDGTI</sequence>
<comment type="caution">
    <text evidence="1">The sequence shown here is derived from an EMBL/GenBank/DDBJ whole genome shotgun (WGS) entry which is preliminary data.</text>
</comment>
<dbReference type="AlphaFoldDB" id="A0A060QLL0"/>
<dbReference type="RefSeq" id="WP_023979328.1">
    <property type="nucleotide sequence ID" value="NZ_CBLX010000024.1"/>
</dbReference>
<reference evidence="1 2" key="2">
    <citation type="journal article" date="2014" name="PLoS ONE">
        <title>Evolution of mitochondria reconstructed from the energy metabolism of living bacteria.</title>
        <authorList>
            <person name="Degli Esposti M."/>
            <person name="Chouaia B."/>
            <person name="Comandatore F."/>
            <person name="Crotti E."/>
            <person name="Sassera D."/>
            <person name="Lievens P.M."/>
            <person name="Daffonchio D."/>
            <person name="Bandi C."/>
        </authorList>
    </citation>
    <scope>NUCLEOTIDE SEQUENCE [LARGE SCALE GENOMIC DNA]</scope>
    <source>
        <strain evidence="1 2">SF2.1</strain>
    </source>
</reference>
<reference evidence="1 2" key="1">
    <citation type="journal article" date="2014" name="Genome Biol. Evol.">
        <title>Acetic acid bacteria genomes reveal functional traits for adaptation to life in insect guts.</title>
        <authorList>
            <person name="Chouaia B."/>
            <person name="Gaiarsa S."/>
            <person name="Crotti E."/>
            <person name="Comandatore F."/>
            <person name="Degli Esposti M."/>
            <person name="Ricci I."/>
            <person name="Alma A."/>
            <person name="Favia G."/>
            <person name="Bandi C."/>
            <person name="Daffonchio D."/>
        </authorList>
    </citation>
    <scope>NUCLEOTIDE SEQUENCE [LARGE SCALE GENOMIC DNA]</scope>
    <source>
        <strain evidence="1 2">SF2.1</strain>
    </source>
</reference>
<accession>A0A060QLL0</accession>
<organism evidence="1 2">
    <name type="scientific">Asaia bogorensis</name>
    <dbReference type="NCBI Taxonomy" id="91915"/>
    <lineage>
        <taxon>Bacteria</taxon>
        <taxon>Pseudomonadati</taxon>
        <taxon>Pseudomonadota</taxon>
        <taxon>Alphaproteobacteria</taxon>
        <taxon>Acetobacterales</taxon>
        <taxon>Acetobacteraceae</taxon>
        <taxon>Asaia</taxon>
    </lineage>
</organism>
<evidence type="ECO:0000313" key="1">
    <source>
        <dbReference type="EMBL" id="CDG40846.1"/>
    </source>
</evidence>
<name>A0A060QLL0_9PROT</name>
<evidence type="ECO:0000313" key="2">
    <source>
        <dbReference type="Proteomes" id="UP000027583"/>
    </source>
</evidence>
<dbReference type="SUPFAM" id="SSF160719">
    <property type="entry name" value="gpW/gp25-like"/>
    <property type="match status" value="1"/>
</dbReference>
<dbReference type="EMBL" id="CBLX010000024">
    <property type="protein sequence ID" value="CDG40846.1"/>
    <property type="molecule type" value="Genomic_DNA"/>
</dbReference>